<proteinExistence type="predicted"/>
<protein>
    <recommendedName>
        <fullName evidence="1">Spore protein YkvP/CgeB glycosyl transferase-like domain-containing protein</fullName>
    </recommendedName>
</protein>
<feature type="domain" description="Spore protein YkvP/CgeB glycosyl transferase-like" evidence="1">
    <location>
        <begin position="16"/>
        <end position="102"/>
    </location>
</feature>
<comment type="caution">
    <text evidence="2">The sequence shown here is derived from an EMBL/GenBank/DDBJ whole genome shotgun (WGS) entry which is preliminary data.</text>
</comment>
<dbReference type="Pfam" id="PF13524">
    <property type="entry name" value="Glyco_trans_1_2"/>
    <property type="match status" value="1"/>
</dbReference>
<reference evidence="2" key="1">
    <citation type="journal article" date="2014" name="Front. Microbiol.">
        <title>High frequency of phylogenetically diverse reductive dehalogenase-homologous genes in deep subseafloor sedimentary metagenomes.</title>
        <authorList>
            <person name="Kawai M."/>
            <person name="Futagami T."/>
            <person name="Toyoda A."/>
            <person name="Takaki Y."/>
            <person name="Nishi S."/>
            <person name="Hori S."/>
            <person name="Arai W."/>
            <person name="Tsubouchi T."/>
            <person name="Morono Y."/>
            <person name="Uchiyama I."/>
            <person name="Ito T."/>
            <person name="Fujiyama A."/>
            <person name="Inagaki F."/>
            <person name="Takami H."/>
        </authorList>
    </citation>
    <scope>NUCLEOTIDE SEQUENCE</scope>
    <source>
        <strain evidence="2">Expedition CK06-06</strain>
    </source>
</reference>
<sequence length="108" mass="12710">MKSLVPDYPIDEHGLYYQLKPRVFHAVGAGAMVLNDYCPELEQLFEIGKEIVTFKFGDFDELREKLKWYTSHDMERERIARAGYERGRKQHTYTARIRQILDIVGRGS</sequence>
<evidence type="ECO:0000313" key="2">
    <source>
        <dbReference type="EMBL" id="GAF70869.1"/>
    </source>
</evidence>
<accession>X0RPU1</accession>
<dbReference type="InterPro" id="IPR055259">
    <property type="entry name" value="YkvP/CgeB_Glyco_trans-like"/>
</dbReference>
<dbReference type="AlphaFoldDB" id="X0RPU1"/>
<organism evidence="2">
    <name type="scientific">marine sediment metagenome</name>
    <dbReference type="NCBI Taxonomy" id="412755"/>
    <lineage>
        <taxon>unclassified sequences</taxon>
        <taxon>metagenomes</taxon>
        <taxon>ecological metagenomes</taxon>
    </lineage>
</organism>
<gene>
    <name evidence="2" type="ORF">S01H1_07713</name>
</gene>
<name>X0RPU1_9ZZZZ</name>
<dbReference type="EMBL" id="BARS01003963">
    <property type="protein sequence ID" value="GAF70869.1"/>
    <property type="molecule type" value="Genomic_DNA"/>
</dbReference>
<evidence type="ECO:0000259" key="1">
    <source>
        <dbReference type="Pfam" id="PF13524"/>
    </source>
</evidence>